<evidence type="ECO:0000256" key="1">
    <source>
        <dbReference type="ARBA" id="ARBA00023186"/>
    </source>
</evidence>
<dbReference type="Pfam" id="PF00226">
    <property type="entry name" value="DnaJ"/>
    <property type="match status" value="1"/>
</dbReference>
<dbReference type="EMBL" id="NBCO01000021">
    <property type="protein sequence ID" value="ORC87590.1"/>
    <property type="molecule type" value="Genomic_DNA"/>
</dbReference>
<dbReference type="OrthoDB" id="18010at2759"/>
<proteinExistence type="predicted"/>
<dbReference type="RefSeq" id="XP_028881656.1">
    <property type="nucleotide sequence ID" value="XM_029027046.1"/>
</dbReference>
<dbReference type="SUPFAM" id="SSF46565">
    <property type="entry name" value="Chaperone J-domain"/>
    <property type="match status" value="1"/>
</dbReference>
<feature type="region of interest" description="Disordered" evidence="2">
    <location>
        <begin position="167"/>
        <end position="216"/>
    </location>
</feature>
<dbReference type="STRING" id="67003.A0A1X0NU14"/>
<dbReference type="AlphaFoldDB" id="A0A1X0NU14"/>
<dbReference type="PRINTS" id="PR00625">
    <property type="entry name" value="JDOMAIN"/>
</dbReference>
<dbReference type="PANTHER" id="PTHR44157">
    <property type="entry name" value="DNAJ HOMOLOG SUBFAMILY C MEMBER 11"/>
    <property type="match status" value="1"/>
</dbReference>
<sequence>MTDYEDESAREHTLLGDVDTTEKRFDPDPCGYYAALGVSQDASQKDIRQAFLHLSRTYHADKHSGESVDTVQLMNERFQKLQDAYTVLSDPKQRVAYDVGGELGISRLALIPQSINRREDIARYLELLDQEAEVLRVSKMLSTKSEISIVYSFTHLFLSRKVHSTPVQSMENENDVVNTSPNVETDTVEGEESSEVAEPTATTATATTTDGAAPTNTVNAQFSAKEVILDGRKQIVLLPSPEFQRLLYERMGKTAVSASSHDGDNNNNNNENQMMEFEKTQSIFGVLSSVKKLLTGVQADSLAFKHSFHHVFSPNAIAEFVTRANHSKNGMNMGCKGILRYSSDEITTYTTTYELSKVGGDFFLERERALNPIWTVSTGAHLFGRKGLLQKYRLSLQRKLSNTWTLKNTLDMSFTEYGSFSSYIWGVTSNNVLNRIYLHSGNGNLHLGVSREIPIVFQNDEEQNSKPNRGFIAPFAHLNLVGGLNVGFDVWYGISKYHRIGIGFSSLLSISGYSNSSSSRRIATAGINEFRLLYAQGQHSIRIPFLAFYSSGVQQVAIWISAPLLLYRTAQLLWRPYRNRRVAALYKQRRIEHRAEMDIARMRAINEQKAIEFSSMRNHMAEERVGGLVIINAKYGVLNPRYPEALQQQQQSKRNGTTNNNNHIQHLPWWRRWWTRKETGTPNIVHMNNNNSNNNTGFIRNGDIGGNNDDNNDGLRNEEEKEDDMEEDTASLLVLDVTVALQNFVHDSQLSLPGGSKSRLAGFADPDPFTAEKKELKIVYWFRHKRHVVVVNDDDPVRLPQREHLVES</sequence>
<feature type="domain" description="J" evidence="3">
    <location>
        <begin position="31"/>
        <end position="101"/>
    </location>
</feature>
<dbReference type="CDD" id="cd06257">
    <property type="entry name" value="DnaJ"/>
    <property type="match status" value="1"/>
</dbReference>
<reference evidence="4 5" key="1">
    <citation type="submission" date="2017-03" db="EMBL/GenBank/DDBJ databases">
        <title>An alternative strategy for trypanosome survival in the mammalian bloodstream revealed through genome and transcriptome analysis of the ubiquitous bovine parasite Trypanosoma (Megatrypanum) theileri.</title>
        <authorList>
            <person name="Kelly S."/>
            <person name="Ivens A."/>
            <person name="Mott A."/>
            <person name="O'Neill E."/>
            <person name="Emms D."/>
            <person name="Macleod O."/>
            <person name="Voorheis P."/>
            <person name="Matthews J."/>
            <person name="Matthews K."/>
            <person name="Carrington M."/>
        </authorList>
    </citation>
    <scope>NUCLEOTIDE SEQUENCE [LARGE SCALE GENOMIC DNA]</scope>
    <source>
        <strain evidence="4">Edinburgh</strain>
    </source>
</reference>
<comment type="caution">
    <text evidence="4">The sequence shown here is derived from an EMBL/GenBank/DDBJ whole genome shotgun (WGS) entry which is preliminary data.</text>
</comment>
<dbReference type="PROSITE" id="PS50076">
    <property type="entry name" value="DNAJ_2"/>
    <property type="match status" value="1"/>
</dbReference>
<accession>A0A1X0NU14</accession>
<name>A0A1X0NU14_9TRYP</name>
<dbReference type="Pfam" id="PF11875">
    <property type="entry name" value="DnaJ-like_C11_C"/>
    <property type="match status" value="1"/>
</dbReference>
<keyword evidence="5" id="KW-1185">Reference proteome</keyword>
<dbReference type="InterPro" id="IPR036869">
    <property type="entry name" value="J_dom_sf"/>
</dbReference>
<organism evidence="4 5">
    <name type="scientific">Trypanosoma theileri</name>
    <dbReference type="NCBI Taxonomy" id="67003"/>
    <lineage>
        <taxon>Eukaryota</taxon>
        <taxon>Discoba</taxon>
        <taxon>Euglenozoa</taxon>
        <taxon>Kinetoplastea</taxon>
        <taxon>Metakinetoplastina</taxon>
        <taxon>Trypanosomatida</taxon>
        <taxon>Trypanosomatidae</taxon>
        <taxon>Trypanosoma</taxon>
    </lineage>
</organism>
<dbReference type="VEuPathDB" id="TriTrypDB:TM35_000211960"/>
<dbReference type="Gene3D" id="1.10.287.110">
    <property type="entry name" value="DnaJ domain"/>
    <property type="match status" value="1"/>
</dbReference>
<dbReference type="GeneID" id="39986826"/>
<keyword evidence="1" id="KW-0143">Chaperone</keyword>
<dbReference type="GO" id="GO:0042407">
    <property type="term" value="P:cristae formation"/>
    <property type="evidence" value="ECO:0007669"/>
    <property type="project" value="TreeGrafter"/>
</dbReference>
<dbReference type="InterPro" id="IPR052243">
    <property type="entry name" value="Mito_inner_membrane_organizer"/>
</dbReference>
<dbReference type="InterPro" id="IPR001623">
    <property type="entry name" value="DnaJ_domain"/>
</dbReference>
<evidence type="ECO:0000313" key="5">
    <source>
        <dbReference type="Proteomes" id="UP000192257"/>
    </source>
</evidence>
<gene>
    <name evidence="4" type="ORF">TM35_000211960</name>
</gene>
<dbReference type="GO" id="GO:0005739">
    <property type="term" value="C:mitochondrion"/>
    <property type="evidence" value="ECO:0007669"/>
    <property type="project" value="GOC"/>
</dbReference>
<dbReference type="SMART" id="SM00271">
    <property type="entry name" value="DnaJ"/>
    <property type="match status" value="1"/>
</dbReference>
<evidence type="ECO:0000259" key="3">
    <source>
        <dbReference type="PROSITE" id="PS50076"/>
    </source>
</evidence>
<dbReference type="PANTHER" id="PTHR44157:SF1">
    <property type="entry name" value="DNAJ HOMOLOG SUBFAMILY C MEMBER 11"/>
    <property type="match status" value="1"/>
</dbReference>
<feature type="region of interest" description="Disordered" evidence="2">
    <location>
        <begin position="685"/>
        <end position="728"/>
    </location>
</feature>
<dbReference type="InterPro" id="IPR024586">
    <property type="entry name" value="DnaJ-like_C11_C"/>
</dbReference>
<evidence type="ECO:0000313" key="4">
    <source>
        <dbReference type="EMBL" id="ORC87590.1"/>
    </source>
</evidence>
<evidence type="ECO:0000256" key="2">
    <source>
        <dbReference type="SAM" id="MobiDB-lite"/>
    </source>
</evidence>
<feature type="compositionally biased region" description="Polar residues" evidence="2">
    <location>
        <begin position="167"/>
        <end position="185"/>
    </location>
</feature>
<dbReference type="Proteomes" id="UP000192257">
    <property type="component" value="Unassembled WGS sequence"/>
</dbReference>
<feature type="compositionally biased region" description="Acidic residues" evidence="2">
    <location>
        <begin position="186"/>
        <end position="195"/>
    </location>
</feature>
<feature type="compositionally biased region" description="Low complexity" evidence="2">
    <location>
        <begin position="200"/>
        <end position="216"/>
    </location>
</feature>
<protein>
    <submittedName>
        <fullName evidence="4">Chaperone DNAJ protein</fullName>
    </submittedName>
</protein>